<dbReference type="EMBL" id="JAAIJR010000154">
    <property type="protein sequence ID" value="NEX23068.1"/>
    <property type="molecule type" value="Genomic_DNA"/>
</dbReference>
<dbReference type="SUPFAM" id="SSF48452">
    <property type="entry name" value="TPR-like"/>
    <property type="match status" value="1"/>
</dbReference>
<name>A0A6P1DXY9_9GAMM</name>
<reference evidence="2 3" key="2">
    <citation type="submission" date="2020-02" db="EMBL/GenBank/DDBJ databases">
        <title>Genome sequences of Thiorhodococcus mannitoliphagus and Thiorhodococcus minor, purple sulfur photosynthetic bacteria in the gammaproteobacterial family, Chromatiaceae.</title>
        <authorList>
            <person name="Aviles F.A."/>
            <person name="Meyer T.E."/>
            <person name="Kyndt J.A."/>
        </authorList>
    </citation>
    <scope>NUCLEOTIDE SEQUENCE [LARGE SCALE GENOMIC DNA]</scope>
    <source>
        <strain evidence="2 3">DSM 18266</strain>
    </source>
</reference>
<dbReference type="AlphaFoldDB" id="A0A6P1DXY9"/>
<proteinExistence type="predicted"/>
<reference evidence="3" key="1">
    <citation type="journal article" date="2020" name="Microbiol. Resour. Announc.">
        <title>Draft Genome Sequences of Thiorhodococcus mannitoliphagus and Thiorhodococcus minor, Purple Sulfur Photosynthetic Bacteria in the Gammaproteobacterial Family Chromatiaceae.</title>
        <authorList>
            <person name="Aviles F.A."/>
            <person name="Meyer T.E."/>
            <person name="Kyndt J.A."/>
        </authorList>
    </citation>
    <scope>NUCLEOTIDE SEQUENCE [LARGE SCALE GENOMIC DNA]</scope>
    <source>
        <strain evidence="3">DSM 18266</strain>
    </source>
</reference>
<gene>
    <name evidence="2" type="ORF">G3480_22680</name>
</gene>
<dbReference type="InterPro" id="IPR011990">
    <property type="entry name" value="TPR-like_helical_dom_sf"/>
</dbReference>
<accession>A0A6P1DXY9</accession>
<dbReference type="Gene3D" id="1.25.40.10">
    <property type="entry name" value="Tetratricopeptide repeat domain"/>
    <property type="match status" value="2"/>
</dbReference>
<dbReference type="Pfam" id="PF14559">
    <property type="entry name" value="TPR_19"/>
    <property type="match status" value="1"/>
</dbReference>
<dbReference type="Proteomes" id="UP000471640">
    <property type="component" value="Unassembled WGS sequence"/>
</dbReference>
<feature type="compositionally biased region" description="Basic residues" evidence="1">
    <location>
        <begin position="1"/>
        <end position="15"/>
    </location>
</feature>
<comment type="caution">
    <text evidence="2">The sequence shown here is derived from an EMBL/GenBank/DDBJ whole genome shotgun (WGS) entry which is preliminary data.</text>
</comment>
<organism evidence="2 3">
    <name type="scientific">Thiorhodococcus mannitoliphagus</name>
    <dbReference type="NCBI Taxonomy" id="329406"/>
    <lineage>
        <taxon>Bacteria</taxon>
        <taxon>Pseudomonadati</taxon>
        <taxon>Pseudomonadota</taxon>
        <taxon>Gammaproteobacteria</taxon>
        <taxon>Chromatiales</taxon>
        <taxon>Chromatiaceae</taxon>
        <taxon>Thiorhodococcus</taxon>
    </lineage>
</organism>
<feature type="region of interest" description="Disordered" evidence="1">
    <location>
        <begin position="1"/>
        <end position="22"/>
    </location>
</feature>
<protein>
    <submittedName>
        <fullName evidence="2">Tetratricopeptide repeat protein</fullName>
    </submittedName>
</protein>
<evidence type="ECO:0000313" key="3">
    <source>
        <dbReference type="Proteomes" id="UP000471640"/>
    </source>
</evidence>
<evidence type="ECO:0000256" key="1">
    <source>
        <dbReference type="SAM" id="MobiDB-lite"/>
    </source>
</evidence>
<keyword evidence="3" id="KW-1185">Reference proteome</keyword>
<dbReference type="RefSeq" id="WP_164656350.1">
    <property type="nucleotide sequence ID" value="NZ_JAAIJR010000154.1"/>
</dbReference>
<evidence type="ECO:0000313" key="2">
    <source>
        <dbReference type="EMBL" id="NEX23068.1"/>
    </source>
</evidence>
<sequence length="656" mass="72139">MSKKSTKTKPTKNKPTKPQPEAAQIKAIERLLEAQEDAKAVQRLKPLIQRFPDHGGLRRLLVAALEGSEGPRAAGLAAFEWAERRPNSAQAQEMLLYFAMQLGHIVLADCTARRLRALGMVTPSFPVPSEVLAELLALPDGSVATVEQVEGFDIGKLYLDAQDFAGAVERLDGLDILTARNNRSMALFHLGRIDEALDGFMAGWEADSDNLFALGWAVRLRLYRGDEAGASGLATPLAATTARRLDDALIQLDALLLLRQDAAAWDAFTHHRDNDWFEESDPYPRAILHHFAACAASRLGRAADARGLWRTALKLAPEFRLALDNLSSLEKGGQASEYPSVFDFSRALPLTCINALRAANEEAVDALKTLTVSNTFLEALYLGAEEALRSLIALILSQRAGRGDLDAVRLLKDFARLPIGDKGERLGFLRLLQEQNLIAPTDIIDYRDGEQLRQINLFNIEIEREPAETDLPDDLHELLGESISRFHAADYVGAEALLTQILARVPGHAVATGNLAGVRAAQGRYEEGRQLLKQVVHDHPDYLYARCNLANLAILDGKLDEADELLKGLATRRRIHISDLFALYGSMALLNRARGETEAADSLMASLEKLVQDEDDARRLEFAKELQKSVGRGGRFRNLLGALARPIWKAKGKLGA</sequence>